<organism evidence="3 4">
    <name type="scientific">Pseudoxanthomonas broegbernensis</name>
    <dbReference type="NCBI Taxonomy" id="83619"/>
    <lineage>
        <taxon>Bacteria</taxon>
        <taxon>Pseudomonadati</taxon>
        <taxon>Pseudomonadota</taxon>
        <taxon>Gammaproteobacteria</taxon>
        <taxon>Lysobacterales</taxon>
        <taxon>Lysobacteraceae</taxon>
        <taxon>Pseudoxanthomonas</taxon>
    </lineage>
</organism>
<evidence type="ECO:0000256" key="2">
    <source>
        <dbReference type="SAM" id="SignalP"/>
    </source>
</evidence>
<sequence length="191" mass="20948">MRLCLPAACLLVASFVLPGMPAQAADPPPTAYRLEPKKVPDLPEGRAVMVRGKTAGGPHRFYLEHMHMMVPVVVTLRPLQPDARLDLAIGKYPWQQPVRQGQARNGEQVSFRFRTEGEFQVAVSSPDPGTAYKLLVWVGDEVKPVLTPVVVPRSQYRAPAGSGMRGWHVAAAAAVLALLALGYRVLRRKRP</sequence>
<gene>
    <name evidence="3" type="ORF">B1992_03095</name>
</gene>
<keyword evidence="1" id="KW-1133">Transmembrane helix</keyword>
<feature type="transmembrane region" description="Helical" evidence="1">
    <location>
        <begin position="167"/>
        <end position="186"/>
    </location>
</feature>
<dbReference type="AlphaFoldDB" id="A0A7V8GPK5"/>
<reference evidence="3 4" key="1">
    <citation type="submission" date="2017-10" db="EMBL/GenBank/DDBJ databases">
        <title>Whole genome sequencing of Pseudoxanthomonas broegbernensis DSM 12573(T).</title>
        <authorList>
            <person name="Kumar S."/>
            <person name="Bansal K."/>
            <person name="Kaur A."/>
            <person name="Patil P."/>
            <person name="Sharma S."/>
            <person name="Patil P.B."/>
        </authorList>
    </citation>
    <scope>NUCLEOTIDE SEQUENCE [LARGE SCALE GENOMIC DNA]</scope>
    <source>
        <strain evidence="3 4">DSM 12573</strain>
    </source>
</reference>
<dbReference type="EMBL" id="MWIP01000002">
    <property type="protein sequence ID" value="KAF1687659.1"/>
    <property type="molecule type" value="Genomic_DNA"/>
</dbReference>
<protein>
    <submittedName>
        <fullName evidence="3">Uncharacterized protein</fullName>
    </submittedName>
</protein>
<feature type="signal peptide" evidence="2">
    <location>
        <begin position="1"/>
        <end position="24"/>
    </location>
</feature>
<keyword evidence="1" id="KW-0472">Membrane</keyword>
<comment type="caution">
    <text evidence="3">The sequence shown here is derived from an EMBL/GenBank/DDBJ whole genome shotgun (WGS) entry which is preliminary data.</text>
</comment>
<keyword evidence="1" id="KW-0812">Transmembrane</keyword>
<evidence type="ECO:0000313" key="4">
    <source>
        <dbReference type="Proteomes" id="UP000462066"/>
    </source>
</evidence>
<keyword evidence="2" id="KW-0732">Signal</keyword>
<dbReference type="RefSeq" id="WP_162309987.1">
    <property type="nucleotide sequence ID" value="NZ_JACHGU010000002.1"/>
</dbReference>
<feature type="chain" id="PRO_5030835131" evidence="2">
    <location>
        <begin position="25"/>
        <end position="191"/>
    </location>
</feature>
<dbReference type="Proteomes" id="UP000462066">
    <property type="component" value="Unassembled WGS sequence"/>
</dbReference>
<evidence type="ECO:0000313" key="3">
    <source>
        <dbReference type="EMBL" id="KAF1687659.1"/>
    </source>
</evidence>
<accession>A0A7V8GPK5</accession>
<evidence type="ECO:0000256" key="1">
    <source>
        <dbReference type="SAM" id="Phobius"/>
    </source>
</evidence>
<proteinExistence type="predicted"/>
<keyword evidence="4" id="KW-1185">Reference proteome</keyword>
<name>A0A7V8GPK5_9GAMM</name>